<organism evidence="2 3">
    <name type="scientific">Rhizorhabdus dicambivorans</name>
    <dbReference type="NCBI Taxonomy" id="1850238"/>
    <lineage>
        <taxon>Bacteria</taxon>
        <taxon>Pseudomonadati</taxon>
        <taxon>Pseudomonadota</taxon>
        <taxon>Alphaproteobacteria</taxon>
        <taxon>Sphingomonadales</taxon>
        <taxon>Sphingomonadaceae</taxon>
        <taxon>Rhizorhabdus</taxon>
    </lineage>
</organism>
<dbReference type="AlphaFoldDB" id="A0A2A4FU86"/>
<dbReference type="SUPFAM" id="SSF51735">
    <property type="entry name" value="NAD(P)-binding Rossmann-fold domains"/>
    <property type="match status" value="1"/>
</dbReference>
<dbReference type="InterPro" id="IPR002347">
    <property type="entry name" value="SDR_fam"/>
</dbReference>
<proteinExistence type="inferred from homology"/>
<reference evidence="2 3" key="1">
    <citation type="submission" date="2017-09" db="EMBL/GenBank/DDBJ databases">
        <title>The Catabolism of 3,6-Dichlorosalicylic acid is Initiated by the Cytochrome P450 Monooxygenase DsmABC in Rhizorhabdus dicambivorans Ndbn-20.</title>
        <authorList>
            <person name="Na L."/>
        </authorList>
    </citation>
    <scope>NUCLEOTIDE SEQUENCE [LARGE SCALE GENOMIC DNA]</scope>
    <source>
        <strain evidence="2 3">Ndbn-20m</strain>
    </source>
</reference>
<dbReference type="GO" id="GO:0030497">
    <property type="term" value="P:fatty acid elongation"/>
    <property type="evidence" value="ECO:0007669"/>
    <property type="project" value="TreeGrafter"/>
</dbReference>
<dbReference type="KEGG" id="rdi:CMV14_18975"/>
<dbReference type="Pfam" id="PF13561">
    <property type="entry name" value="adh_short_C2"/>
    <property type="match status" value="1"/>
</dbReference>
<evidence type="ECO:0000313" key="2">
    <source>
        <dbReference type="EMBL" id="PCE41737.1"/>
    </source>
</evidence>
<dbReference type="PRINTS" id="PR00080">
    <property type="entry name" value="SDRFAMILY"/>
</dbReference>
<dbReference type="PANTHER" id="PTHR42760">
    <property type="entry name" value="SHORT-CHAIN DEHYDROGENASES/REDUCTASES FAMILY MEMBER"/>
    <property type="match status" value="1"/>
</dbReference>
<evidence type="ECO:0000313" key="3">
    <source>
        <dbReference type="Proteomes" id="UP000218934"/>
    </source>
</evidence>
<dbReference type="RefSeq" id="WP_066961188.1">
    <property type="nucleotide sequence ID" value="NZ_CP023449.1"/>
</dbReference>
<sequence length="273" mass="28619">MTTRTTDVATFPTHEDRFRLDGRTVFLSGAAGHLGRAMAIGFAQAGAHVILNGRTASKLQEFADELAAAGHSASIAAFDVMDRDAANAFLGGLDRLDVLVNNAITGLGPSASSSLEAFRAMVDSGLIASQDNVTNALPALEAAVAATGSASIINITSIWAHVSPTPSLYEGTGRLTPPQYAATKGGLLQLTRYLAVQLAPKKIRVNSLSPGIFPWDDITNNEPDFVERISQGSPMRRLGEACELTGPAVFLASDASTYMTGADLLIDGGWTAW</sequence>
<protein>
    <submittedName>
        <fullName evidence="2">Short-chain dehydrogenase</fullName>
    </submittedName>
</protein>
<dbReference type="InterPro" id="IPR036291">
    <property type="entry name" value="NAD(P)-bd_dom_sf"/>
</dbReference>
<dbReference type="EMBL" id="NWUF01000012">
    <property type="protein sequence ID" value="PCE41737.1"/>
    <property type="molecule type" value="Genomic_DNA"/>
</dbReference>
<keyword evidence="3" id="KW-1185">Reference proteome</keyword>
<dbReference type="PRINTS" id="PR00081">
    <property type="entry name" value="GDHRDH"/>
</dbReference>
<comment type="similarity">
    <text evidence="1">Belongs to the short-chain dehydrogenases/reductases (SDR) family.</text>
</comment>
<dbReference type="GO" id="GO:0016616">
    <property type="term" value="F:oxidoreductase activity, acting on the CH-OH group of donors, NAD or NADP as acceptor"/>
    <property type="evidence" value="ECO:0007669"/>
    <property type="project" value="TreeGrafter"/>
</dbReference>
<evidence type="ECO:0000256" key="1">
    <source>
        <dbReference type="ARBA" id="ARBA00006484"/>
    </source>
</evidence>
<dbReference type="PANTHER" id="PTHR42760:SF135">
    <property type="entry name" value="BLL7886 PROTEIN"/>
    <property type="match status" value="1"/>
</dbReference>
<accession>A0A2A4FU86</accession>
<name>A0A2A4FU86_9SPHN</name>
<gene>
    <name evidence="2" type="ORF">COO09_13315</name>
</gene>
<dbReference type="OrthoDB" id="335726at2"/>
<comment type="caution">
    <text evidence="2">The sequence shown here is derived from an EMBL/GenBank/DDBJ whole genome shotgun (WGS) entry which is preliminary data.</text>
</comment>
<dbReference type="Proteomes" id="UP000218934">
    <property type="component" value="Unassembled WGS sequence"/>
</dbReference>
<dbReference type="Gene3D" id="3.40.50.720">
    <property type="entry name" value="NAD(P)-binding Rossmann-like Domain"/>
    <property type="match status" value="1"/>
</dbReference>